<dbReference type="PANTHER" id="PTHR47510:SF3">
    <property type="entry name" value="ENDO_EXONUCLEASE_PHOSPHATASE DOMAIN-CONTAINING PROTEIN"/>
    <property type="match status" value="1"/>
</dbReference>
<feature type="signal peptide" evidence="3">
    <location>
        <begin position="1"/>
        <end position="26"/>
    </location>
</feature>
<feature type="chain" id="PRO_5044763604" evidence="3">
    <location>
        <begin position="27"/>
        <end position="943"/>
    </location>
</feature>
<proteinExistence type="predicted"/>
<feature type="region of interest" description="Disordered" evidence="1">
    <location>
        <begin position="453"/>
        <end position="472"/>
    </location>
</feature>
<evidence type="ECO:0000313" key="4">
    <source>
        <dbReference type="EMBL" id="KAL0151904.1"/>
    </source>
</evidence>
<keyword evidence="3" id="KW-0732">Signal</keyword>
<sequence>MTPHMAATMFGSPVFVLFLLVFPVFCLSNTIGFTRDELMNIRQNTPQNILPVFDYSGVLLNVVVGGAAALVKRLRTCRWGGALVKLRQCGFRTELPSIHLANLRSLPNKTDELLLLTRTNKDFSNSAALCFTETWLSDAMPDGALHLPGYQLFRADHDAELMDKLRGGRAGFTTFVFEAAAIDLDELTETAKEDAYREGDRVLYNQTRNTLNKIFNRSLELCEVPSCFKRSTVIPIPKNPKITGLNDYRPLALTSVIMKSLEKLVLAYLKDICQGSVTSVKHDVRIPALILLGLYALLSIVRMHPVVSCLDPVLPSCQQCFSPTGTNWPKEDSAEMGIFLFPSPTTGFSTRQLMVQHVNARYLRQQGADVRDFACDSLIEMDSLDYSEDDIKEVFNICLDQPLSLWEMEKLGNLGFWDFVYHVFDHEEPETPPQAKSHPTDCFLFPPAVSGSPSPLMTLKQKRRRKNGPASSATCIEVEAVAPPVVADDATVSSVAAAGATVPPEVADEAAAPKEVAVEAAVPQEAAKEAAAYPEAADDTEVPQEVAGEAAVSLVAPHEAAAPPEASNDASAPQEAAEEAAVVQVAAVEAAAPPAAADVAAAPPEVVAKEAAVPLVVAAATAPEVDDVVAMPSERQLTMEKEEDFLYTVRLRGCSRAHCRPRGHSGASQAPCPAGASQAPCPAGASQALCPAGAPQAPCPVGTTQAPCFDVGSALDEGTSGSTKELCCASSLLDTVSILPACQALSSVLVPCQDFRSARVHLASASLVGPYGPTLVAERIIGAPLPTLQELYTSRRPKRQPKKLQVAAVEAAVSSVAADVAAAPPEVVAKDAAVPLVAADVAATPPEVDEVDAMTSEKPDDAALPLEAADDAAVPRSWKWRRRKMTSSIPLGPEAVSELTASPEATLAPPRLLALPAPLKLLALSAPCPSQLRPGPLPGLQNC</sequence>
<evidence type="ECO:0000256" key="2">
    <source>
        <dbReference type="SAM" id="Phobius"/>
    </source>
</evidence>
<organism evidence="4 5">
    <name type="scientific">Cirrhinus mrigala</name>
    <name type="common">Mrigala</name>
    <dbReference type="NCBI Taxonomy" id="683832"/>
    <lineage>
        <taxon>Eukaryota</taxon>
        <taxon>Metazoa</taxon>
        <taxon>Chordata</taxon>
        <taxon>Craniata</taxon>
        <taxon>Vertebrata</taxon>
        <taxon>Euteleostomi</taxon>
        <taxon>Actinopterygii</taxon>
        <taxon>Neopterygii</taxon>
        <taxon>Teleostei</taxon>
        <taxon>Ostariophysi</taxon>
        <taxon>Cypriniformes</taxon>
        <taxon>Cyprinidae</taxon>
        <taxon>Labeoninae</taxon>
        <taxon>Labeonini</taxon>
        <taxon>Cirrhinus</taxon>
    </lineage>
</organism>
<dbReference type="Proteomes" id="UP001529510">
    <property type="component" value="Unassembled WGS sequence"/>
</dbReference>
<comment type="caution">
    <text evidence="4">The sequence shown here is derived from an EMBL/GenBank/DDBJ whole genome shotgun (WGS) entry which is preliminary data.</text>
</comment>
<reference evidence="4 5" key="1">
    <citation type="submission" date="2024-05" db="EMBL/GenBank/DDBJ databases">
        <title>Genome sequencing and assembly of Indian major carp, Cirrhinus mrigala (Hamilton, 1822).</title>
        <authorList>
            <person name="Mohindra V."/>
            <person name="Chowdhury L.M."/>
            <person name="Lal K."/>
            <person name="Jena J.K."/>
        </authorList>
    </citation>
    <scope>NUCLEOTIDE SEQUENCE [LARGE SCALE GENOMIC DNA]</scope>
    <source>
        <strain evidence="4">CM1030</strain>
        <tissue evidence="4">Blood</tissue>
    </source>
</reference>
<dbReference type="AlphaFoldDB" id="A0ABD0MPA3"/>
<evidence type="ECO:0000256" key="3">
    <source>
        <dbReference type="SAM" id="SignalP"/>
    </source>
</evidence>
<feature type="transmembrane region" description="Helical" evidence="2">
    <location>
        <begin position="52"/>
        <end position="71"/>
    </location>
</feature>
<dbReference type="EMBL" id="JAMKFB020000215">
    <property type="protein sequence ID" value="KAL0151904.1"/>
    <property type="molecule type" value="Genomic_DNA"/>
</dbReference>
<evidence type="ECO:0000313" key="5">
    <source>
        <dbReference type="Proteomes" id="UP001529510"/>
    </source>
</evidence>
<name>A0ABD0MPA3_CIRMR</name>
<keyword evidence="2" id="KW-1133">Transmembrane helix</keyword>
<evidence type="ECO:0000256" key="1">
    <source>
        <dbReference type="SAM" id="MobiDB-lite"/>
    </source>
</evidence>
<accession>A0ABD0MPA3</accession>
<gene>
    <name evidence="4" type="ORF">M9458_052796</name>
</gene>
<keyword evidence="2" id="KW-0812">Transmembrane</keyword>
<dbReference type="PANTHER" id="PTHR47510">
    <property type="entry name" value="REVERSE TRANSCRIPTASE DOMAIN-CONTAINING PROTEIN"/>
    <property type="match status" value="1"/>
</dbReference>
<protein>
    <submittedName>
        <fullName evidence="4">Uncharacterized protein</fullName>
    </submittedName>
</protein>
<feature type="region of interest" description="Disordered" evidence="1">
    <location>
        <begin position="559"/>
        <end position="578"/>
    </location>
</feature>
<keyword evidence="2" id="KW-0472">Membrane</keyword>
<keyword evidence="5" id="KW-1185">Reference proteome</keyword>